<comment type="caution">
    <text evidence="3">The sequence shown here is derived from an EMBL/GenBank/DDBJ whole genome shotgun (WGS) entry which is preliminary data.</text>
</comment>
<dbReference type="GO" id="GO:0035438">
    <property type="term" value="F:cyclic-di-GMP binding"/>
    <property type="evidence" value="ECO:0007669"/>
    <property type="project" value="InterPro"/>
</dbReference>
<dbReference type="EMBL" id="BJZT01000006">
    <property type="protein sequence ID" value="GEO98369.1"/>
    <property type="molecule type" value="Genomic_DNA"/>
</dbReference>
<dbReference type="SUPFAM" id="SSF141371">
    <property type="entry name" value="PilZ domain-like"/>
    <property type="match status" value="1"/>
</dbReference>
<evidence type="ECO:0000313" key="3">
    <source>
        <dbReference type="EMBL" id="GEO98369.1"/>
    </source>
</evidence>
<gene>
    <name evidence="3" type="ORF">MHA02_07570</name>
</gene>
<keyword evidence="1" id="KW-0175">Coiled coil</keyword>
<dbReference type="AlphaFoldDB" id="A0A512IKZ2"/>
<dbReference type="OrthoDB" id="7210926at2"/>
<dbReference type="InterPro" id="IPR009875">
    <property type="entry name" value="PilZ_domain"/>
</dbReference>
<dbReference type="Pfam" id="PF07238">
    <property type="entry name" value="PilZ"/>
    <property type="match status" value="1"/>
</dbReference>
<feature type="coiled-coil region" evidence="1">
    <location>
        <begin position="90"/>
        <end position="117"/>
    </location>
</feature>
<name>A0A512IKZ2_9HYPH</name>
<sequence length="126" mass="14106">MSERREATRRRVFIGGRIVHSCILSDTNCILRNLSPAGARVVVSGTIPLPDRFAIVVDSRGTTRAVETVWRSGDEMGVRFVSEAHEREGVGMLEDSLRQSRAELARLRARIAEIELQARPAEWALH</sequence>
<evidence type="ECO:0000256" key="1">
    <source>
        <dbReference type="SAM" id="Coils"/>
    </source>
</evidence>
<feature type="domain" description="PilZ" evidence="2">
    <location>
        <begin position="3"/>
        <end position="84"/>
    </location>
</feature>
<evidence type="ECO:0000313" key="4">
    <source>
        <dbReference type="Proteomes" id="UP000321258"/>
    </source>
</evidence>
<reference evidence="3 4" key="1">
    <citation type="submission" date="2019-07" db="EMBL/GenBank/DDBJ databases">
        <title>Whole genome shotgun sequence of Methylobacterium haplocladii NBRC 107714.</title>
        <authorList>
            <person name="Hosoyama A."/>
            <person name="Uohara A."/>
            <person name="Ohji S."/>
            <person name="Ichikawa N."/>
        </authorList>
    </citation>
    <scope>NUCLEOTIDE SEQUENCE [LARGE SCALE GENOMIC DNA]</scope>
    <source>
        <strain evidence="3 4">NBRC 107714</strain>
    </source>
</reference>
<dbReference type="Proteomes" id="UP000321258">
    <property type="component" value="Unassembled WGS sequence"/>
</dbReference>
<protein>
    <recommendedName>
        <fullName evidence="2">PilZ domain-containing protein</fullName>
    </recommendedName>
</protein>
<organism evidence="3 4">
    <name type="scientific">Methylobacterium haplocladii</name>
    <dbReference type="NCBI Taxonomy" id="1176176"/>
    <lineage>
        <taxon>Bacteria</taxon>
        <taxon>Pseudomonadati</taxon>
        <taxon>Pseudomonadota</taxon>
        <taxon>Alphaproteobacteria</taxon>
        <taxon>Hyphomicrobiales</taxon>
        <taxon>Methylobacteriaceae</taxon>
        <taxon>Methylobacterium</taxon>
    </lineage>
</organism>
<evidence type="ECO:0000259" key="2">
    <source>
        <dbReference type="Pfam" id="PF07238"/>
    </source>
</evidence>
<dbReference type="RefSeq" id="WP_147076677.1">
    <property type="nucleotide sequence ID" value="NZ_BJZT01000006.1"/>
</dbReference>
<keyword evidence="4" id="KW-1185">Reference proteome</keyword>
<proteinExistence type="predicted"/>
<accession>A0A512IKZ2</accession>